<proteinExistence type="predicted"/>
<dbReference type="EMBL" id="GBRH01180488">
    <property type="protein sequence ID" value="JAE17408.1"/>
    <property type="molecule type" value="Transcribed_RNA"/>
</dbReference>
<sequence length="30" mass="3224">MPPQLVSAHILCKQQVLHPASGLNLSLQCP</sequence>
<dbReference type="AlphaFoldDB" id="A0A0A9G9M9"/>
<protein>
    <submittedName>
        <fullName evidence="1">Uncharacterized protein</fullName>
    </submittedName>
</protein>
<accession>A0A0A9G9M9</accession>
<evidence type="ECO:0000313" key="1">
    <source>
        <dbReference type="EMBL" id="JAE17408.1"/>
    </source>
</evidence>
<reference evidence="1" key="2">
    <citation type="journal article" date="2015" name="Data Brief">
        <title>Shoot transcriptome of the giant reed, Arundo donax.</title>
        <authorList>
            <person name="Barrero R.A."/>
            <person name="Guerrero F.D."/>
            <person name="Moolhuijzen P."/>
            <person name="Goolsby J.A."/>
            <person name="Tidwell J."/>
            <person name="Bellgard S.E."/>
            <person name="Bellgard M.I."/>
        </authorList>
    </citation>
    <scope>NUCLEOTIDE SEQUENCE</scope>
    <source>
        <tissue evidence="1">Shoot tissue taken approximately 20 cm above the soil surface</tissue>
    </source>
</reference>
<organism evidence="1">
    <name type="scientific">Arundo donax</name>
    <name type="common">Giant reed</name>
    <name type="synonym">Donax arundinaceus</name>
    <dbReference type="NCBI Taxonomy" id="35708"/>
    <lineage>
        <taxon>Eukaryota</taxon>
        <taxon>Viridiplantae</taxon>
        <taxon>Streptophyta</taxon>
        <taxon>Embryophyta</taxon>
        <taxon>Tracheophyta</taxon>
        <taxon>Spermatophyta</taxon>
        <taxon>Magnoliopsida</taxon>
        <taxon>Liliopsida</taxon>
        <taxon>Poales</taxon>
        <taxon>Poaceae</taxon>
        <taxon>PACMAD clade</taxon>
        <taxon>Arundinoideae</taxon>
        <taxon>Arundineae</taxon>
        <taxon>Arundo</taxon>
    </lineage>
</organism>
<name>A0A0A9G9M9_ARUDO</name>
<reference evidence="1" key="1">
    <citation type="submission" date="2014-09" db="EMBL/GenBank/DDBJ databases">
        <authorList>
            <person name="Magalhaes I.L.F."/>
            <person name="Oliveira U."/>
            <person name="Santos F.R."/>
            <person name="Vidigal T.H.D.A."/>
            <person name="Brescovit A.D."/>
            <person name="Santos A.J."/>
        </authorList>
    </citation>
    <scope>NUCLEOTIDE SEQUENCE</scope>
    <source>
        <tissue evidence="1">Shoot tissue taken approximately 20 cm above the soil surface</tissue>
    </source>
</reference>